<evidence type="ECO:0000313" key="2">
    <source>
        <dbReference type="Proteomes" id="UP000241885"/>
    </source>
</evidence>
<dbReference type="Proteomes" id="UP000241885">
    <property type="component" value="Chromosome"/>
</dbReference>
<keyword evidence="2" id="KW-1185">Reference proteome</keyword>
<reference evidence="1 2" key="1">
    <citation type="submission" date="2018-03" db="EMBL/GenBank/DDBJ databases">
        <title>Complete genome sequence of Thauera aromatica, a model organism for studying aromatic compound degradation under denitrifying conditions.</title>
        <authorList>
            <person name="Lo H.-Y."/>
            <person name="Goris T."/>
            <person name="Boll M."/>
            <person name="Mueller J.A."/>
        </authorList>
    </citation>
    <scope>NUCLEOTIDE SEQUENCE [LARGE SCALE GENOMIC DNA]</scope>
    <source>
        <strain evidence="1 2">K172</strain>
    </source>
</reference>
<accession>A0A2R4BNW6</accession>
<gene>
    <name evidence="1" type="ORF">Tharo_2115</name>
</gene>
<proteinExistence type="predicted"/>
<organism evidence="1 2">
    <name type="scientific">Thauera aromatica K172</name>
    <dbReference type="NCBI Taxonomy" id="44139"/>
    <lineage>
        <taxon>Bacteria</taxon>
        <taxon>Pseudomonadati</taxon>
        <taxon>Pseudomonadota</taxon>
        <taxon>Betaproteobacteria</taxon>
        <taxon>Rhodocyclales</taxon>
        <taxon>Zoogloeaceae</taxon>
        <taxon>Thauera</taxon>
    </lineage>
</organism>
<name>A0A2R4BNW6_THAAR</name>
<dbReference type="AlphaFoldDB" id="A0A2R4BNW6"/>
<dbReference type="EMBL" id="CP028339">
    <property type="protein sequence ID" value="AVR89018.1"/>
    <property type="molecule type" value="Genomic_DNA"/>
</dbReference>
<dbReference type="Pfam" id="PF23140">
    <property type="entry name" value="Gp80"/>
    <property type="match status" value="1"/>
</dbReference>
<dbReference type="InterPro" id="IPR056908">
    <property type="entry name" value="Gp80-like"/>
</dbReference>
<dbReference type="RefSeq" id="WP_107221177.1">
    <property type="nucleotide sequence ID" value="NZ_CP028339.1"/>
</dbReference>
<protein>
    <submittedName>
        <fullName evidence="1">Phage protein</fullName>
    </submittedName>
</protein>
<evidence type="ECO:0000313" key="1">
    <source>
        <dbReference type="EMBL" id="AVR89018.1"/>
    </source>
</evidence>
<sequence length="143" mass="14962">MSAASNYLESALLEHFRGTQLPLPSNFFIALHTADPTDAATAGTEVNTTAWPSYERMTVGTPLSSAWTASADEAGGGKQITNANTINFPANNGAGSVQVTHFSVWDAATGGNMWAHAPLTAPKTIDPTDIFSAIPGALRMIAR</sequence>
<dbReference type="KEGG" id="tak:Tharo_2115"/>
<dbReference type="OrthoDB" id="8303674at2"/>